<evidence type="ECO:0000256" key="1">
    <source>
        <dbReference type="ARBA" id="ARBA00009995"/>
    </source>
</evidence>
<evidence type="ECO:0000313" key="6">
    <source>
        <dbReference type="EMBL" id="KAJ4971581.1"/>
    </source>
</evidence>
<dbReference type="PANTHER" id="PTHR11926">
    <property type="entry name" value="GLUCOSYL/GLUCURONOSYL TRANSFERASES"/>
    <property type="match status" value="1"/>
</dbReference>
<sequence>MGSFGDKPHAVFVPYPTQGHINPLLQLAELLHYRGFHITFVNTEINHGRVLKCSGLSTVDRFSDFRFETIPDGLPMSSTRDVPTLCESTSKLCLEPFRKLLAKLNDSAVSNVPRVTSIIFDVPMSFCLTAAEELGVPSVCVWTASVCGFMAYLQYPQLDERGLTVAKGVNYMSDKYKHTPIDWIPGMKDIRLKDMINFDRLGDTRDFMIKFTYEQAKRCFNASAIVFNTFEAFEHDVLEALKPQLPAIYTMGPLHLLCQNVIKDGSNLVDSNLWKQDEACIDWLDSKEPNSVIYVNFGSITVMSPESLTEFAWGLANSNQYFLWIIRPDLVGKDTEVLPLEFLMETKERGLMVSWCSQEEVLNHSSVGGFLSHTGWNSTIESVCGGVPMICWPLFAEQKMNCRFVCTTWGMGLEMETEVKREEVERLVREMLKGEKGKEMKKRALEWKKAAEEANSPGGSSVLALQKLHREVLLSNRK</sequence>
<evidence type="ECO:0000256" key="4">
    <source>
        <dbReference type="RuleBase" id="RU003718"/>
    </source>
</evidence>
<dbReference type="AlphaFoldDB" id="A0A9Q0KJV7"/>
<dbReference type="FunFam" id="3.40.50.2000:FF:000065">
    <property type="entry name" value="Glycosyltransferase"/>
    <property type="match status" value="1"/>
</dbReference>
<reference evidence="6" key="1">
    <citation type="journal article" date="2023" name="Plant J.">
        <title>The genome of the king protea, Protea cynaroides.</title>
        <authorList>
            <person name="Chang J."/>
            <person name="Duong T.A."/>
            <person name="Schoeman C."/>
            <person name="Ma X."/>
            <person name="Roodt D."/>
            <person name="Barker N."/>
            <person name="Li Z."/>
            <person name="Van de Peer Y."/>
            <person name="Mizrachi E."/>
        </authorList>
    </citation>
    <scope>NUCLEOTIDE SEQUENCE</scope>
    <source>
        <tissue evidence="6">Young leaves</tissue>
    </source>
</reference>
<keyword evidence="3 4" id="KW-0808">Transferase</keyword>
<organism evidence="6 7">
    <name type="scientific">Protea cynaroides</name>
    <dbReference type="NCBI Taxonomy" id="273540"/>
    <lineage>
        <taxon>Eukaryota</taxon>
        <taxon>Viridiplantae</taxon>
        <taxon>Streptophyta</taxon>
        <taxon>Embryophyta</taxon>
        <taxon>Tracheophyta</taxon>
        <taxon>Spermatophyta</taxon>
        <taxon>Magnoliopsida</taxon>
        <taxon>Proteales</taxon>
        <taxon>Proteaceae</taxon>
        <taxon>Protea</taxon>
    </lineage>
</organism>
<keyword evidence="2 4" id="KW-0328">Glycosyltransferase</keyword>
<gene>
    <name evidence="6" type="ORF">NE237_004680</name>
</gene>
<evidence type="ECO:0000256" key="2">
    <source>
        <dbReference type="ARBA" id="ARBA00022676"/>
    </source>
</evidence>
<dbReference type="EMBL" id="JAMYWD010000005">
    <property type="protein sequence ID" value="KAJ4971581.1"/>
    <property type="molecule type" value="Genomic_DNA"/>
</dbReference>
<evidence type="ECO:0000256" key="3">
    <source>
        <dbReference type="ARBA" id="ARBA00022679"/>
    </source>
</evidence>
<dbReference type="Pfam" id="PF00201">
    <property type="entry name" value="UDPGT"/>
    <property type="match status" value="1"/>
</dbReference>
<proteinExistence type="inferred from homology"/>
<accession>A0A9Q0KJV7</accession>
<dbReference type="EC" id="2.4.1.-" evidence="5"/>
<dbReference type="PROSITE" id="PS00375">
    <property type="entry name" value="UDPGT"/>
    <property type="match status" value="1"/>
</dbReference>
<dbReference type="Gene3D" id="3.40.50.2000">
    <property type="entry name" value="Glycogen Phosphorylase B"/>
    <property type="match status" value="2"/>
</dbReference>
<comment type="caution">
    <text evidence="6">The sequence shown here is derived from an EMBL/GenBank/DDBJ whole genome shotgun (WGS) entry which is preliminary data.</text>
</comment>
<dbReference type="GO" id="GO:0080043">
    <property type="term" value="F:quercetin 3-O-glucosyltransferase activity"/>
    <property type="evidence" value="ECO:0007669"/>
    <property type="project" value="TreeGrafter"/>
</dbReference>
<name>A0A9Q0KJV7_9MAGN</name>
<protein>
    <recommendedName>
        <fullName evidence="5">Glycosyltransferase</fullName>
        <ecNumber evidence="5">2.4.1.-</ecNumber>
    </recommendedName>
</protein>
<dbReference type="CDD" id="cd03784">
    <property type="entry name" value="GT1_Gtf-like"/>
    <property type="match status" value="1"/>
</dbReference>
<dbReference type="PANTHER" id="PTHR11926:SF774">
    <property type="entry name" value="UDP-GLYCOSYLTRANSFERASE 85A1-RELATED"/>
    <property type="match status" value="1"/>
</dbReference>
<evidence type="ECO:0000313" key="7">
    <source>
        <dbReference type="Proteomes" id="UP001141806"/>
    </source>
</evidence>
<dbReference type="InterPro" id="IPR035595">
    <property type="entry name" value="UDP_glycos_trans_CS"/>
</dbReference>
<dbReference type="InterPro" id="IPR002213">
    <property type="entry name" value="UDP_glucos_trans"/>
</dbReference>
<dbReference type="Proteomes" id="UP001141806">
    <property type="component" value="Unassembled WGS sequence"/>
</dbReference>
<comment type="similarity">
    <text evidence="1 4">Belongs to the UDP-glycosyltransferase family.</text>
</comment>
<keyword evidence="7" id="KW-1185">Reference proteome</keyword>
<dbReference type="OrthoDB" id="5835829at2759"/>
<dbReference type="FunFam" id="3.40.50.2000:FF:000027">
    <property type="entry name" value="Glycosyltransferase"/>
    <property type="match status" value="1"/>
</dbReference>
<dbReference type="SUPFAM" id="SSF53756">
    <property type="entry name" value="UDP-Glycosyltransferase/glycogen phosphorylase"/>
    <property type="match status" value="1"/>
</dbReference>
<evidence type="ECO:0000256" key="5">
    <source>
        <dbReference type="RuleBase" id="RU362057"/>
    </source>
</evidence>
<dbReference type="GO" id="GO:0080044">
    <property type="term" value="F:quercetin 7-O-glucosyltransferase activity"/>
    <property type="evidence" value="ECO:0007669"/>
    <property type="project" value="TreeGrafter"/>
</dbReference>